<sequence length="291" mass="29940">MALPSADTVVDYPRGAVESDGTVVHVADGPGDLVAVLLDRTAFHPVDAHWPDQPADRGVLEVAVPGGPALPVIDAVVAATDGETLFLGGDVPVRTGTEGWVFSVAHLVPAGTVIAEGDRVRVIVDADHRAALSIGHTACHLASLALDRALSDAWGKPVPGDALGAPGFDAQAIETSTILERGSRDVYRIGKSLRRKGFDPAAFDDPVAVAGRVNAILGEWTASGASVRVDASEPGLSARRSWVCDLPEGEARIPCGGTHATGLADLGTVSVSFETEDVPGARRVVMTTTAG</sequence>
<keyword evidence="2" id="KW-1185">Reference proteome</keyword>
<dbReference type="Proteomes" id="UP001501697">
    <property type="component" value="Unassembled WGS sequence"/>
</dbReference>
<organism evidence="1 2">
    <name type="scientific">Microbacterium awajiense</name>
    <dbReference type="NCBI Taxonomy" id="415214"/>
    <lineage>
        <taxon>Bacteria</taxon>
        <taxon>Bacillati</taxon>
        <taxon>Actinomycetota</taxon>
        <taxon>Actinomycetes</taxon>
        <taxon>Micrococcales</taxon>
        <taxon>Microbacteriaceae</taxon>
        <taxon>Microbacterium</taxon>
    </lineage>
</organism>
<dbReference type="InterPro" id="IPR018163">
    <property type="entry name" value="Thr/Ala-tRNA-synth_IIc_edit"/>
</dbReference>
<evidence type="ECO:0000313" key="1">
    <source>
        <dbReference type="EMBL" id="GAA3634102.1"/>
    </source>
</evidence>
<dbReference type="SUPFAM" id="SSF55186">
    <property type="entry name" value="ThrRS/AlaRS common domain"/>
    <property type="match status" value="1"/>
</dbReference>
<evidence type="ECO:0008006" key="3">
    <source>
        <dbReference type="Google" id="ProtNLM"/>
    </source>
</evidence>
<dbReference type="EMBL" id="BAAAYU010000005">
    <property type="protein sequence ID" value="GAA3634102.1"/>
    <property type="molecule type" value="Genomic_DNA"/>
</dbReference>
<name>A0ABP7AKS9_9MICO</name>
<accession>A0ABP7AKS9</accession>
<protein>
    <recommendedName>
        <fullName evidence="3">Metal-dependent hydrolase</fullName>
    </recommendedName>
</protein>
<reference evidence="2" key="1">
    <citation type="journal article" date="2019" name="Int. J. Syst. Evol. Microbiol.">
        <title>The Global Catalogue of Microorganisms (GCM) 10K type strain sequencing project: providing services to taxonomists for standard genome sequencing and annotation.</title>
        <authorList>
            <consortium name="The Broad Institute Genomics Platform"/>
            <consortium name="The Broad Institute Genome Sequencing Center for Infectious Disease"/>
            <person name="Wu L."/>
            <person name="Ma J."/>
        </authorList>
    </citation>
    <scope>NUCLEOTIDE SEQUENCE [LARGE SCALE GENOMIC DNA]</scope>
    <source>
        <strain evidence="2">JCM 16544</strain>
    </source>
</reference>
<comment type="caution">
    <text evidence="1">The sequence shown here is derived from an EMBL/GenBank/DDBJ whole genome shotgun (WGS) entry which is preliminary data.</text>
</comment>
<gene>
    <name evidence="1" type="ORF">GCM10022200_16650</name>
</gene>
<proteinExistence type="predicted"/>
<dbReference type="Gene3D" id="3.30.980.10">
    <property type="entry name" value="Threonyl-trna Synthetase, Chain A, domain 2"/>
    <property type="match status" value="1"/>
</dbReference>
<evidence type="ECO:0000313" key="2">
    <source>
        <dbReference type="Proteomes" id="UP001501697"/>
    </source>
</evidence>
<dbReference type="RefSeq" id="WP_344737533.1">
    <property type="nucleotide sequence ID" value="NZ_BAAAYU010000005.1"/>
</dbReference>